<name>A0A8K1J965_9RHAB</name>
<evidence type="ECO:0000313" key="1">
    <source>
        <dbReference type="EMBL" id="UCR92633.1"/>
    </source>
</evidence>
<organism evidence="1">
    <name type="scientific">Apis rhabdovirus 1</name>
    <dbReference type="NCBI Taxonomy" id="1983567"/>
    <lineage>
        <taxon>Viruses</taxon>
        <taxon>Riboviria</taxon>
        <taxon>Orthornavirae</taxon>
        <taxon>Negarnaviricota</taxon>
        <taxon>Haploviricotina</taxon>
        <taxon>Monjiviricetes</taxon>
        <taxon>Mononegavirales</taxon>
        <taxon>Rhabdoviridae</taxon>
    </lineage>
</organism>
<accession>A0A8K1J965</accession>
<dbReference type="EMBL" id="MZ821790">
    <property type="protein sequence ID" value="UCR92633.1"/>
    <property type="molecule type" value="Viral_cRNA"/>
</dbReference>
<reference evidence="1" key="1">
    <citation type="submission" date="2021-08" db="EMBL/GenBank/DDBJ databases">
        <authorList>
            <person name="Li N.N."/>
        </authorList>
    </citation>
    <scope>NUCLEOTIDE SEQUENCE</scope>
    <source>
        <strain evidence="1">ARV1_No3_Am015-HLJ2018</strain>
    </source>
</reference>
<protein>
    <submittedName>
        <fullName evidence="1">M protein</fullName>
    </submittedName>
</protein>
<proteinExistence type="predicted"/>
<sequence length="224" mass="25390">MTKIRTESRSTRKSEAPHYSKRIPSCLRFTKPTIKEARPTLLLIINISSAPITPKSSNMLKRPNQFLSEAPAQKAPRILWSITKRDIEYYEGRSALDPQGTRNMVQELVTSKPKIPLKWELSVSMYCPPSYEAAKRALDGAIDDFDKQVCHLAPIFPPKYIRRSLMQFGPSKTGTYYFKKIVQVYTDIAVPLHFTLQNSVTGIADARLKLIPMSHLGIQGEPMP</sequence>